<gene>
    <name evidence="3" type="ORF">CJ030_MR1G002798</name>
</gene>
<dbReference type="EMBL" id="RXIC02000019">
    <property type="protein sequence ID" value="KAB1226328.1"/>
    <property type="molecule type" value="Genomic_DNA"/>
</dbReference>
<name>A0A6A1WRD1_9ROSI</name>
<sequence>MRFLTLALVLLMLSSCSATAPKTKGSEVYEQKQQHSIDDASAHHGIPAGQYDSYVNNDGNGGGVKPKG</sequence>
<evidence type="ECO:0000256" key="1">
    <source>
        <dbReference type="SAM" id="MobiDB-lite"/>
    </source>
</evidence>
<accession>A0A6A1WRD1</accession>
<evidence type="ECO:0000256" key="2">
    <source>
        <dbReference type="SAM" id="SignalP"/>
    </source>
</evidence>
<feature type="region of interest" description="Disordered" evidence="1">
    <location>
        <begin position="20"/>
        <end position="68"/>
    </location>
</feature>
<feature type="compositionally biased region" description="Basic and acidic residues" evidence="1">
    <location>
        <begin position="24"/>
        <end position="42"/>
    </location>
</feature>
<reference evidence="3 4" key="1">
    <citation type="journal article" date="2019" name="Plant Biotechnol. J.">
        <title>The red bayberry genome and genetic basis of sex determination.</title>
        <authorList>
            <person name="Jia H.M."/>
            <person name="Jia H.J."/>
            <person name="Cai Q.L."/>
            <person name="Wang Y."/>
            <person name="Zhao H.B."/>
            <person name="Yang W.F."/>
            <person name="Wang G.Y."/>
            <person name="Li Y.H."/>
            <person name="Zhan D.L."/>
            <person name="Shen Y.T."/>
            <person name="Niu Q.F."/>
            <person name="Chang L."/>
            <person name="Qiu J."/>
            <person name="Zhao L."/>
            <person name="Xie H.B."/>
            <person name="Fu W.Y."/>
            <person name="Jin J."/>
            <person name="Li X.W."/>
            <person name="Jiao Y."/>
            <person name="Zhou C.C."/>
            <person name="Tu T."/>
            <person name="Chai C.Y."/>
            <person name="Gao J.L."/>
            <person name="Fan L.J."/>
            <person name="van de Weg E."/>
            <person name="Wang J.Y."/>
            <person name="Gao Z.S."/>
        </authorList>
    </citation>
    <scope>NUCLEOTIDE SEQUENCE [LARGE SCALE GENOMIC DNA]</scope>
    <source>
        <tissue evidence="3">Leaves</tissue>
    </source>
</reference>
<dbReference type="PROSITE" id="PS51257">
    <property type="entry name" value="PROKAR_LIPOPROTEIN"/>
    <property type="match status" value="1"/>
</dbReference>
<organism evidence="3 4">
    <name type="scientific">Morella rubra</name>
    <name type="common">Chinese bayberry</name>
    <dbReference type="NCBI Taxonomy" id="262757"/>
    <lineage>
        <taxon>Eukaryota</taxon>
        <taxon>Viridiplantae</taxon>
        <taxon>Streptophyta</taxon>
        <taxon>Embryophyta</taxon>
        <taxon>Tracheophyta</taxon>
        <taxon>Spermatophyta</taxon>
        <taxon>Magnoliopsida</taxon>
        <taxon>eudicotyledons</taxon>
        <taxon>Gunneridae</taxon>
        <taxon>Pentapetalae</taxon>
        <taxon>rosids</taxon>
        <taxon>fabids</taxon>
        <taxon>Fagales</taxon>
        <taxon>Myricaceae</taxon>
        <taxon>Morella</taxon>
    </lineage>
</organism>
<feature type="signal peptide" evidence="2">
    <location>
        <begin position="1"/>
        <end position="18"/>
    </location>
</feature>
<keyword evidence="2" id="KW-0732">Signal</keyword>
<dbReference type="AlphaFoldDB" id="A0A6A1WRD1"/>
<evidence type="ECO:0000313" key="4">
    <source>
        <dbReference type="Proteomes" id="UP000516437"/>
    </source>
</evidence>
<feature type="chain" id="PRO_5025632326" description="Lipoprotein" evidence="2">
    <location>
        <begin position="19"/>
        <end position="68"/>
    </location>
</feature>
<protein>
    <recommendedName>
        <fullName evidence="5">Lipoprotein</fullName>
    </recommendedName>
</protein>
<evidence type="ECO:0008006" key="5">
    <source>
        <dbReference type="Google" id="ProtNLM"/>
    </source>
</evidence>
<keyword evidence="4" id="KW-1185">Reference proteome</keyword>
<comment type="caution">
    <text evidence="3">The sequence shown here is derived from an EMBL/GenBank/DDBJ whole genome shotgun (WGS) entry which is preliminary data.</text>
</comment>
<feature type="compositionally biased region" description="Gly residues" evidence="1">
    <location>
        <begin position="59"/>
        <end position="68"/>
    </location>
</feature>
<evidence type="ECO:0000313" key="3">
    <source>
        <dbReference type="EMBL" id="KAB1226328.1"/>
    </source>
</evidence>
<proteinExistence type="predicted"/>
<dbReference type="Proteomes" id="UP000516437">
    <property type="component" value="Chromosome 1"/>
</dbReference>